<protein>
    <recommendedName>
        <fullName evidence="3 7">Chorismate mutase</fullName>
        <ecNumber evidence="3 7">5.4.99.5</ecNumber>
    </recommendedName>
</protein>
<dbReference type="Gene3D" id="1.10.590.10">
    <property type="entry name" value="Chorismate mutase, AroQ class superfamily, eukaryotic"/>
    <property type="match status" value="1"/>
</dbReference>
<feature type="domain" description="Chorismate mutase" evidence="8">
    <location>
        <begin position="177"/>
        <end position="290"/>
    </location>
</feature>
<dbReference type="GO" id="GO:0005737">
    <property type="term" value="C:cytoplasm"/>
    <property type="evidence" value="ECO:0007669"/>
    <property type="project" value="TreeGrafter"/>
</dbReference>
<name>A0AAQ3L3D8_9LILI</name>
<dbReference type="GO" id="GO:0009073">
    <property type="term" value="P:aromatic amino acid family biosynthetic process"/>
    <property type="evidence" value="ECO:0007669"/>
    <property type="project" value="UniProtKB-UniRule"/>
</dbReference>
<dbReference type="EC" id="5.4.99.5" evidence="3 7"/>
<comment type="catalytic activity">
    <reaction evidence="1 7">
        <text>chorismate = prephenate</text>
        <dbReference type="Rhea" id="RHEA:13897"/>
        <dbReference type="ChEBI" id="CHEBI:29748"/>
        <dbReference type="ChEBI" id="CHEBI:29934"/>
        <dbReference type="EC" id="5.4.99.5"/>
    </reaction>
</comment>
<keyword evidence="5 7" id="KW-0057">Aromatic amino acid biosynthesis</keyword>
<dbReference type="GO" id="GO:0004106">
    <property type="term" value="F:chorismate mutase activity"/>
    <property type="evidence" value="ECO:0007669"/>
    <property type="project" value="UniProtKB-UniRule"/>
</dbReference>
<keyword evidence="4 7" id="KW-0028">Amino-acid biosynthesis</keyword>
<keyword evidence="6 7" id="KW-0413">Isomerase</keyword>
<evidence type="ECO:0000256" key="3">
    <source>
        <dbReference type="ARBA" id="ARBA00012404"/>
    </source>
</evidence>
<dbReference type="PROSITE" id="PS51257">
    <property type="entry name" value="PROKAR_LIPOPROTEIN"/>
    <property type="match status" value="1"/>
</dbReference>
<dbReference type="Proteomes" id="UP001327560">
    <property type="component" value="Chromosome 9"/>
</dbReference>
<dbReference type="Pfam" id="PF01817">
    <property type="entry name" value="CM_2"/>
    <property type="match status" value="1"/>
</dbReference>
<sequence length="299" mass="34495">MRYHVVDRDLRGLPPREQWCPICKLQHGLAIFSGCNLSHCRHIQEKLNGISLKSVREFLTREEDSIVFSLIERAKYPYNAPVYDPSYLGFTFHNHSLIELFVRETEALQAKAGRYQNPEEVPFFPEDLILPLVPPYKYPQELHPVAASVNVSTTIWHMYFDRVLPQFTSKGNDGKYAQTAEADLICLQALSRRIHYGRFVAEVKFRAAPKDYITAIKAKDSDGLMRLLTSASQEEIVKRRVEEKAKVFGQDVTLDTKGETTSNHSKYKVDPMVVYSLYSDWVIPLTKLVEVEYLLHRLD</sequence>
<evidence type="ECO:0000313" key="9">
    <source>
        <dbReference type="EMBL" id="WOL19370.1"/>
    </source>
</evidence>
<evidence type="ECO:0000256" key="7">
    <source>
        <dbReference type="PIRNR" id="PIRNR017318"/>
    </source>
</evidence>
<comment type="pathway">
    <text evidence="2">Metabolic intermediate biosynthesis; prephenate biosynthesis; prephenate from chorismate: step 1/1.</text>
</comment>
<dbReference type="GO" id="GO:0008652">
    <property type="term" value="P:amino acid biosynthetic process"/>
    <property type="evidence" value="ECO:0007669"/>
    <property type="project" value="UniProtKB-KW"/>
</dbReference>
<dbReference type="SUPFAM" id="SSF48600">
    <property type="entry name" value="Chorismate mutase II"/>
    <property type="match status" value="1"/>
</dbReference>
<dbReference type="PANTHER" id="PTHR21145:SF10">
    <property type="entry name" value="CHORISMATE MUTASE"/>
    <property type="match status" value="1"/>
</dbReference>
<evidence type="ECO:0000256" key="5">
    <source>
        <dbReference type="ARBA" id="ARBA00023141"/>
    </source>
</evidence>
<dbReference type="NCBIfam" id="TIGR01802">
    <property type="entry name" value="CM_pl-yst"/>
    <property type="match status" value="1"/>
</dbReference>
<dbReference type="PIRSF" id="PIRSF017318">
    <property type="entry name" value="Chor_mut_AroQ_eu"/>
    <property type="match status" value="1"/>
</dbReference>
<evidence type="ECO:0000256" key="6">
    <source>
        <dbReference type="ARBA" id="ARBA00023235"/>
    </source>
</evidence>
<proteinExistence type="predicted"/>
<keyword evidence="10" id="KW-1185">Reference proteome</keyword>
<dbReference type="EMBL" id="CP136898">
    <property type="protein sequence ID" value="WOL19370.1"/>
    <property type="molecule type" value="Genomic_DNA"/>
</dbReference>
<evidence type="ECO:0000313" key="10">
    <source>
        <dbReference type="Proteomes" id="UP001327560"/>
    </source>
</evidence>
<dbReference type="GO" id="GO:0046417">
    <property type="term" value="P:chorismate metabolic process"/>
    <property type="evidence" value="ECO:0007669"/>
    <property type="project" value="InterPro"/>
</dbReference>
<accession>A0AAQ3L3D8</accession>
<dbReference type="InterPro" id="IPR002701">
    <property type="entry name" value="CM_II_prokaryot"/>
</dbReference>
<reference evidence="9 10" key="1">
    <citation type="submission" date="2023-10" db="EMBL/GenBank/DDBJ databases">
        <title>Chromosome-scale genome assembly provides insights into flower coloration mechanisms of Canna indica.</title>
        <authorList>
            <person name="Li C."/>
        </authorList>
    </citation>
    <scope>NUCLEOTIDE SEQUENCE [LARGE SCALE GENOMIC DNA]</scope>
    <source>
        <tissue evidence="9">Flower</tissue>
    </source>
</reference>
<gene>
    <name evidence="9" type="ORF">Cni_G28168</name>
</gene>
<dbReference type="PANTHER" id="PTHR21145">
    <property type="entry name" value="CHORISMATE MUTASE"/>
    <property type="match status" value="1"/>
</dbReference>
<dbReference type="PROSITE" id="PS51169">
    <property type="entry name" value="CHORISMATE_MUT_3"/>
    <property type="match status" value="1"/>
</dbReference>
<evidence type="ECO:0000256" key="1">
    <source>
        <dbReference type="ARBA" id="ARBA00000824"/>
    </source>
</evidence>
<evidence type="ECO:0000256" key="4">
    <source>
        <dbReference type="ARBA" id="ARBA00022605"/>
    </source>
</evidence>
<evidence type="ECO:0000259" key="8">
    <source>
        <dbReference type="Pfam" id="PF01817"/>
    </source>
</evidence>
<dbReference type="InterPro" id="IPR008238">
    <property type="entry name" value="Chorismate_mutase_AroQ_euk"/>
</dbReference>
<dbReference type="InterPro" id="IPR036263">
    <property type="entry name" value="Chorismate_II_sf"/>
</dbReference>
<dbReference type="InterPro" id="IPR037039">
    <property type="entry name" value="CM_AroQ_sf_eucaryotic"/>
</dbReference>
<organism evidence="9 10">
    <name type="scientific">Canna indica</name>
    <name type="common">Indian-shot</name>
    <dbReference type="NCBI Taxonomy" id="4628"/>
    <lineage>
        <taxon>Eukaryota</taxon>
        <taxon>Viridiplantae</taxon>
        <taxon>Streptophyta</taxon>
        <taxon>Embryophyta</taxon>
        <taxon>Tracheophyta</taxon>
        <taxon>Spermatophyta</taxon>
        <taxon>Magnoliopsida</taxon>
        <taxon>Liliopsida</taxon>
        <taxon>Zingiberales</taxon>
        <taxon>Cannaceae</taxon>
        <taxon>Canna</taxon>
    </lineage>
</organism>
<evidence type="ECO:0000256" key="2">
    <source>
        <dbReference type="ARBA" id="ARBA00004817"/>
    </source>
</evidence>
<dbReference type="AlphaFoldDB" id="A0AAQ3L3D8"/>